<feature type="compositionally biased region" description="Low complexity" evidence="1">
    <location>
        <begin position="1"/>
        <end position="16"/>
    </location>
</feature>
<feature type="compositionally biased region" description="Basic residues" evidence="1">
    <location>
        <begin position="36"/>
        <end position="47"/>
    </location>
</feature>
<feature type="compositionally biased region" description="Low complexity" evidence="1">
    <location>
        <begin position="48"/>
        <end position="58"/>
    </location>
</feature>
<feature type="compositionally biased region" description="Basic and acidic residues" evidence="1">
    <location>
        <begin position="284"/>
        <end position="300"/>
    </location>
</feature>
<feature type="compositionally biased region" description="Basic and acidic residues" evidence="1">
    <location>
        <begin position="99"/>
        <end position="120"/>
    </location>
</feature>
<name>A0A6J4VSW9_9BACT</name>
<sequence>GAVAATDAGGAAAATAPCGPSRRGDRAGGGAPGGRRTAHARERRRPGRAAAAQPVGGRLAAADPEQAGGDRPRGRRLVHRDRGARAGAGAVRAVGGRRLPVDPHRAELDLAARARPERAGHLQPPPLRSARLPRRRRPLPGAGAADRDPGRRPRRLLRRPGRQHPDALGRRRLRHPPAAVGADLRQSLRAGAGQHLHRDRTRRLGDGGEAGARPVPGPAGAGVRQRGARLRLDGVADHAPPPAAQQPDTDHRGAHLRHPDCDLHRGGALLRRGRHPAAASELGADGRRRQPARLHPDRSLHAGRAGGGDRPDHAWLHLPRRWAARRARRPGERL</sequence>
<feature type="compositionally biased region" description="Low complexity" evidence="1">
    <location>
        <begin position="85"/>
        <end position="98"/>
    </location>
</feature>
<feature type="non-terminal residue" evidence="2">
    <location>
        <position position="334"/>
    </location>
</feature>
<evidence type="ECO:0000313" key="2">
    <source>
        <dbReference type="EMBL" id="CAA9584482.1"/>
    </source>
</evidence>
<feature type="region of interest" description="Disordered" evidence="1">
    <location>
        <begin position="1"/>
        <end position="314"/>
    </location>
</feature>
<gene>
    <name evidence="2" type="ORF">AVDCRST_MAG19-4729</name>
</gene>
<dbReference type="AlphaFoldDB" id="A0A6J4VSW9"/>
<protein>
    <submittedName>
        <fullName evidence="2">Dipeptide transport system permease protein DppC</fullName>
    </submittedName>
</protein>
<feature type="compositionally biased region" description="Basic and acidic residues" evidence="1">
    <location>
        <begin position="248"/>
        <end position="265"/>
    </location>
</feature>
<proteinExistence type="predicted"/>
<organism evidence="2">
    <name type="scientific">uncultured Thermomicrobiales bacterium</name>
    <dbReference type="NCBI Taxonomy" id="1645740"/>
    <lineage>
        <taxon>Bacteria</taxon>
        <taxon>Pseudomonadati</taxon>
        <taxon>Thermomicrobiota</taxon>
        <taxon>Thermomicrobia</taxon>
        <taxon>Thermomicrobiales</taxon>
        <taxon>environmental samples</taxon>
    </lineage>
</organism>
<evidence type="ECO:0000256" key="1">
    <source>
        <dbReference type="SAM" id="MobiDB-lite"/>
    </source>
</evidence>
<dbReference type="EMBL" id="CADCWL010000247">
    <property type="protein sequence ID" value="CAA9584482.1"/>
    <property type="molecule type" value="Genomic_DNA"/>
</dbReference>
<feature type="compositionally biased region" description="Basic residues" evidence="1">
    <location>
        <begin position="152"/>
        <end position="162"/>
    </location>
</feature>
<feature type="non-terminal residue" evidence="2">
    <location>
        <position position="1"/>
    </location>
</feature>
<accession>A0A6J4VSW9</accession>
<reference evidence="2" key="1">
    <citation type="submission" date="2020-02" db="EMBL/GenBank/DDBJ databases">
        <authorList>
            <person name="Meier V. D."/>
        </authorList>
    </citation>
    <scope>NUCLEOTIDE SEQUENCE</scope>
    <source>
        <strain evidence="2">AVDCRST_MAG19</strain>
    </source>
</reference>